<dbReference type="PANTHER" id="PTHR23089">
    <property type="entry name" value="HISTIDINE TRIAD HIT PROTEIN"/>
    <property type="match status" value="1"/>
</dbReference>
<gene>
    <name evidence="4" type="ORF">COCNU_04G005640</name>
</gene>
<evidence type="ECO:0000313" key="5">
    <source>
        <dbReference type="Proteomes" id="UP000797356"/>
    </source>
</evidence>
<protein>
    <submittedName>
        <fullName evidence="4">Putative 14 kDa zinc-binding protein</fullName>
    </submittedName>
</protein>
<accession>A0A8K0I596</accession>
<dbReference type="Pfam" id="PF01230">
    <property type="entry name" value="HIT"/>
    <property type="match status" value="1"/>
</dbReference>
<evidence type="ECO:0000259" key="3">
    <source>
        <dbReference type="Pfam" id="PF01230"/>
    </source>
</evidence>
<dbReference type="EMBL" id="CM017875">
    <property type="protein sequence ID" value="KAG1338258.1"/>
    <property type="molecule type" value="Genomic_DNA"/>
</dbReference>
<dbReference type="AlphaFoldDB" id="A0A8K0I596"/>
<dbReference type="Proteomes" id="UP000797356">
    <property type="component" value="Chromosome 4"/>
</dbReference>
<dbReference type="Gene3D" id="3.30.428.10">
    <property type="entry name" value="HIT-like"/>
    <property type="match status" value="1"/>
</dbReference>
<evidence type="ECO:0000256" key="1">
    <source>
        <dbReference type="PIRSR" id="PIRSR601310-1"/>
    </source>
</evidence>
<reference evidence="4" key="2">
    <citation type="submission" date="2019-07" db="EMBL/GenBank/DDBJ databases">
        <authorList>
            <person name="Yang Y."/>
            <person name="Bocs S."/>
            <person name="Baudouin L."/>
        </authorList>
    </citation>
    <scope>NUCLEOTIDE SEQUENCE</scope>
    <source>
        <tissue evidence="4">Spear leaf of Hainan Tall coconut</tissue>
    </source>
</reference>
<evidence type="ECO:0000313" key="4">
    <source>
        <dbReference type="EMBL" id="KAG1338258.1"/>
    </source>
</evidence>
<sequence>MIIIPKVKDGIVSAFKEERHIEILGYLLYVAKLVAKQEGLDDGFRIVINDGPKGCQSVYHIHVHLLGGRQMNWPPG</sequence>
<feature type="domain" description="HIT" evidence="3">
    <location>
        <begin position="21"/>
        <end position="70"/>
    </location>
</feature>
<dbReference type="InterPro" id="IPR036265">
    <property type="entry name" value="HIT-like_sf"/>
</dbReference>
<comment type="caution">
    <text evidence="4">The sequence shown here is derived from an EMBL/GenBank/DDBJ whole genome shotgun (WGS) entry which is preliminary data.</text>
</comment>
<dbReference type="OrthoDB" id="672793at2759"/>
<dbReference type="SUPFAM" id="SSF54197">
    <property type="entry name" value="HIT-like"/>
    <property type="match status" value="1"/>
</dbReference>
<organism evidence="4 5">
    <name type="scientific">Cocos nucifera</name>
    <name type="common">Coconut palm</name>
    <dbReference type="NCBI Taxonomy" id="13894"/>
    <lineage>
        <taxon>Eukaryota</taxon>
        <taxon>Viridiplantae</taxon>
        <taxon>Streptophyta</taxon>
        <taxon>Embryophyta</taxon>
        <taxon>Tracheophyta</taxon>
        <taxon>Spermatophyta</taxon>
        <taxon>Magnoliopsida</taxon>
        <taxon>Liliopsida</taxon>
        <taxon>Arecaceae</taxon>
        <taxon>Arecoideae</taxon>
        <taxon>Cocoseae</taxon>
        <taxon>Attaleinae</taxon>
        <taxon>Cocos</taxon>
    </lineage>
</organism>
<dbReference type="InterPro" id="IPR019808">
    <property type="entry name" value="Histidine_triad_CS"/>
</dbReference>
<dbReference type="PROSITE" id="PS00892">
    <property type="entry name" value="HIT_1"/>
    <property type="match status" value="1"/>
</dbReference>
<reference evidence="4" key="1">
    <citation type="journal article" date="2017" name="Gigascience">
        <title>The genome draft of coconut (Cocos nucifera).</title>
        <authorList>
            <person name="Xiao Y."/>
            <person name="Xu P."/>
            <person name="Fan H."/>
            <person name="Baudouin L."/>
            <person name="Xia W."/>
            <person name="Bocs S."/>
            <person name="Xu J."/>
            <person name="Li Q."/>
            <person name="Guo A."/>
            <person name="Zhou L."/>
            <person name="Li J."/>
            <person name="Wu Y."/>
            <person name="Ma Z."/>
            <person name="Armero A."/>
            <person name="Issali A.E."/>
            <person name="Liu N."/>
            <person name="Peng M."/>
            <person name="Yang Y."/>
        </authorList>
    </citation>
    <scope>NUCLEOTIDE SEQUENCE</scope>
    <source>
        <tissue evidence="4">Spear leaf of Hainan Tall coconut</tissue>
    </source>
</reference>
<evidence type="ECO:0000256" key="2">
    <source>
        <dbReference type="PIRSR" id="PIRSR601310-3"/>
    </source>
</evidence>
<dbReference type="InterPro" id="IPR001310">
    <property type="entry name" value="Histidine_triad_HIT"/>
</dbReference>
<keyword evidence="5" id="KW-1185">Reference proteome</keyword>
<dbReference type="InterPro" id="IPR011146">
    <property type="entry name" value="HIT-like"/>
</dbReference>
<dbReference type="GO" id="GO:0047627">
    <property type="term" value="F:adenylylsulfatase activity"/>
    <property type="evidence" value="ECO:0007669"/>
    <property type="project" value="UniProtKB-ARBA"/>
</dbReference>
<proteinExistence type="predicted"/>
<feature type="short sequence motif" description="Histidine triad motif" evidence="2">
    <location>
        <begin position="60"/>
        <end position="64"/>
    </location>
</feature>
<name>A0A8K0I596_COCNU</name>
<feature type="active site" description="Tele-AMP-histidine intermediate" evidence="1">
    <location>
        <position position="62"/>
    </location>
</feature>